<evidence type="ECO:0000259" key="6">
    <source>
        <dbReference type="Pfam" id="PF21036"/>
    </source>
</evidence>
<dbReference type="InterPro" id="IPR050426">
    <property type="entry name" value="Glycosyltransferase_28"/>
</dbReference>
<keyword evidence="8" id="KW-1185">Reference proteome</keyword>
<name>A0A5Q0GZH2_SACSY</name>
<dbReference type="Proteomes" id="UP000325787">
    <property type="component" value="Chromosome"/>
</dbReference>
<feature type="domain" description="Erythromycin biosynthesis protein CIII-like N-terminal" evidence="6">
    <location>
        <begin position="22"/>
        <end position="251"/>
    </location>
</feature>
<dbReference type="InterPro" id="IPR030953">
    <property type="entry name" value="Glycosyl_450act"/>
</dbReference>
<keyword evidence="4" id="KW-0045">Antibiotic biosynthesis</keyword>
<dbReference type="InterPro" id="IPR010610">
    <property type="entry name" value="EryCIII-like_C"/>
</dbReference>
<evidence type="ECO:0000256" key="2">
    <source>
        <dbReference type="ARBA" id="ARBA00022676"/>
    </source>
</evidence>
<dbReference type="AlphaFoldDB" id="A0A5Q0GZH2"/>
<dbReference type="FunFam" id="3.40.50.2000:FF:000072">
    <property type="entry name" value="Glycosyl transferase"/>
    <property type="match status" value="1"/>
</dbReference>
<dbReference type="NCBIfam" id="TIGR04516">
    <property type="entry name" value="glycosyl_450act"/>
    <property type="match status" value="1"/>
</dbReference>
<evidence type="ECO:0000313" key="7">
    <source>
        <dbReference type="EMBL" id="QFZ18940.1"/>
    </source>
</evidence>
<dbReference type="PANTHER" id="PTHR48050">
    <property type="entry name" value="STEROL 3-BETA-GLUCOSYLTRANSFERASE"/>
    <property type="match status" value="1"/>
</dbReference>
<dbReference type="Pfam" id="PF21036">
    <property type="entry name" value="EryCIII-like_N"/>
    <property type="match status" value="1"/>
</dbReference>
<dbReference type="OrthoDB" id="5488434at2"/>
<feature type="domain" description="Erythromycin biosynthesis protein CIII-like C-terminal" evidence="5">
    <location>
        <begin position="268"/>
        <end position="411"/>
    </location>
</feature>
<dbReference type="Gene3D" id="3.40.50.2000">
    <property type="entry name" value="Glycogen Phosphorylase B"/>
    <property type="match status" value="2"/>
</dbReference>
<dbReference type="GO" id="GO:0016758">
    <property type="term" value="F:hexosyltransferase activity"/>
    <property type="evidence" value="ECO:0007669"/>
    <property type="project" value="UniProtKB-ARBA"/>
</dbReference>
<dbReference type="GO" id="GO:0008194">
    <property type="term" value="F:UDP-glycosyltransferase activity"/>
    <property type="evidence" value="ECO:0007669"/>
    <property type="project" value="InterPro"/>
</dbReference>
<accession>A0A5Q0GZH2</accession>
<evidence type="ECO:0000256" key="4">
    <source>
        <dbReference type="ARBA" id="ARBA00023194"/>
    </source>
</evidence>
<proteinExistence type="inferred from homology"/>
<dbReference type="CDD" id="cd03784">
    <property type="entry name" value="GT1_Gtf-like"/>
    <property type="match status" value="1"/>
</dbReference>
<keyword evidence="2" id="KW-0328">Glycosyltransferase</keyword>
<comment type="similarity">
    <text evidence="1">Belongs to the glycosyltransferase 28 family.</text>
</comment>
<sequence length="416" mass="45266">MRVLFTTLAANAHLYNLVPLAWALRAAGHDVRVAAQPDLTDAVVEAGLTAVPVGPALDLAELSRQARQRPKEQTVFGSRYDITETREEVLTQDYVRGVFTTWCSLGLERLAHDAVLDDVVGFARSWRPDLVIWDALTYMGPIAARASGAAQVRVLFGLDHVARMRARFTGLGGGADPVREWLSAKLERFGCAFDEELVLGRRTIDPLPPWTRFPTAADYLPVRHVPYNGRSVVPSWLAEPPARRRVCVTLGMSRRDLWGVDRFSVDDLFEAVGELDVEVVATLTARQVESASAVPGNVRLFDFVPLDVLLPTCAAVVHHGGAGTTGNAVAHGVPQLVVPGNLWDKAGLAEMLVEQGAALVVDHEQVTAEALRGQLARLLDEPLFGECAAKARARAEEAPTPHEIVPELERLAVEGR</sequence>
<dbReference type="PANTHER" id="PTHR48050:SF13">
    <property type="entry name" value="STEROL 3-BETA-GLUCOSYLTRANSFERASE UGT80A2"/>
    <property type="match status" value="1"/>
</dbReference>
<reference evidence="8" key="1">
    <citation type="journal article" date="2021" name="Curr. Microbiol.">
        <title>Complete genome of nocamycin-producing strain Saccharothrix syringae NRRL B-16468 reveals the biosynthetic potential for secondary metabolites.</title>
        <authorList>
            <person name="Mo X."/>
            <person name="Yang S."/>
        </authorList>
    </citation>
    <scope>NUCLEOTIDE SEQUENCE [LARGE SCALE GENOMIC DNA]</scope>
    <source>
        <strain evidence="8">ATCC 51364 / DSM 43886 / JCM 6844 / KCTC 9398 / NBRC 14523 / NRRL B-16468 / INA 2240</strain>
    </source>
</reference>
<evidence type="ECO:0000256" key="3">
    <source>
        <dbReference type="ARBA" id="ARBA00022679"/>
    </source>
</evidence>
<dbReference type="SUPFAM" id="SSF53756">
    <property type="entry name" value="UDP-Glycosyltransferase/glycogen phosphorylase"/>
    <property type="match status" value="1"/>
</dbReference>
<evidence type="ECO:0000259" key="5">
    <source>
        <dbReference type="Pfam" id="PF06722"/>
    </source>
</evidence>
<keyword evidence="3 7" id="KW-0808">Transferase</keyword>
<evidence type="ECO:0000256" key="1">
    <source>
        <dbReference type="ARBA" id="ARBA00006962"/>
    </source>
</evidence>
<dbReference type="RefSeq" id="WP_033434006.1">
    <property type="nucleotide sequence ID" value="NZ_CP034550.1"/>
</dbReference>
<gene>
    <name evidence="7" type="ORF">EKG83_17115</name>
</gene>
<dbReference type="EMBL" id="CP034550">
    <property type="protein sequence ID" value="QFZ18940.1"/>
    <property type="molecule type" value="Genomic_DNA"/>
</dbReference>
<dbReference type="KEGG" id="ssyi:EKG83_17115"/>
<dbReference type="Pfam" id="PF06722">
    <property type="entry name" value="EryCIII-like_C"/>
    <property type="match status" value="1"/>
</dbReference>
<protein>
    <submittedName>
        <fullName evidence="7">Activator-dependent family glycosyltransferase</fullName>
    </submittedName>
</protein>
<dbReference type="InterPro" id="IPR002213">
    <property type="entry name" value="UDP_glucos_trans"/>
</dbReference>
<dbReference type="GO" id="GO:0017000">
    <property type="term" value="P:antibiotic biosynthetic process"/>
    <property type="evidence" value="ECO:0007669"/>
    <property type="project" value="UniProtKB-KW"/>
</dbReference>
<evidence type="ECO:0000313" key="8">
    <source>
        <dbReference type="Proteomes" id="UP000325787"/>
    </source>
</evidence>
<organism evidence="7 8">
    <name type="scientific">Saccharothrix syringae</name>
    <name type="common">Nocardiopsis syringae</name>
    <dbReference type="NCBI Taxonomy" id="103733"/>
    <lineage>
        <taxon>Bacteria</taxon>
        <taxon>Bacillati</taxon>
        <taxon>Actinomycetota</taxon>
        <taxon>Actinomycetes</taxon>
        <taxon>Pseudonocardiales</taxon>
        <taxon>Pseudonocardiaceae</taxon>
        <taxon>Saccharothrix</taxon>
    </lineage>
</organism>
<dbReference type="InterPro" id="IPR048284">
    <property type="entry name" value="EryCIII-like_N"/>
</dbReference>